<accession>A0A382Y422</accession>
<dbReference type="GO" id="GO:0016020">
    <property type="term" value="C:membrane"/>
    <property type="evidence" value="ECO:0007669"/>
    <property type="project" value="UniProtKB-SubCell"/>
</dbReference>
<comment type="catalytic activity">
    <reaction evidence="1">
        <text>S-ubiquitinyl-[E2 ubiquitin-conjugating enzyme]-L-cysteine + [acceptor protein]-L-lysine = [E2 ubiquitin-conjugating enzyme]-L-cysteine + N(6)-ubiquitinyl-[acceptor protein]-L-lysine.</text>
        <dbReference type="EC" id="2.3.2.27"/>
    </reaction>
</comment>
<proteinExistence type="predicted"/>
<evidence type="ECO:0000256" key="10">
    <source>
        <dbReference type="ARBA" id="ARBA00022989"/>
    </source>
</evidence>
<organism evidence="14">
    <name type="scientific">marine metagenome</name>
    <dbReference type="NCBI Taxonomy" id="408172"/>
    <lineage>
        <taxon>unclassified sequences</taxon>
        <taxon>metagenomes</taxon>
        <taxon>ecological metagenomes</taxon>
    </lineage>
</organism>
<gene>
    <name evidence="14" type="ORF">METZ01_LOCUS430956</name>
</gene>
<dbReference type="EMBL" id="UINC01172825">
    <property type="protein sequence ID" value="SVD78102.1"/>
    <property type="molecule type" value="Genomic_DNA"/>
</dbReference>
<evidence type="ECO:0000256" key="8">
    <source>
        <dbReference type="ARBA" id="ARBA00022786"/>
    </source>
</evidence>
<comment type="subcellular location">
    <subcellularLocation>
        <location evidence="2">Membrane</location>
        <topology evidence="2">Multi-pass membrane protein</topology>
    </subcellularLocation>
</comment>
<evidence type="ECO:0000256" key="4">
    <source>
        <dbReference type="ARBA" id="ARBA00022679"/>
    </source>
</evidence>
<keyword evidence="8" id="KW-0833">Ubl conjugation pathway</keyword>
<reference evidence="14" key="1">
    <citation type="submission" date="2018-05" db="EMBL/GenBank/DDBJ databases">
        <authorList>
            <person name="Lanie J.A."/>
            <person name="Ng W.-L."/>
            <person name="Kazmierczak K.M."/>
            <person name="Andrzejewski T.M."/>
            <person name="Davidsen T.M."/>
            <person name="Wayne K.J."/>
            <person name="Tettelin H."/>
            <person name="Glass J.I."/>
            <person name="Rusch D."/>
            <person name="Podicherti R."/>
            <person name="Tsui H.-C.T."/>
            <person name="Winkler M.E."/>
        </authorList>
    </citation>
    <scope>NUCLEOTIDE SEQUENCE</scope>
</reference>
<evidence type="ECO:0000256" key="11">
    <source>
        <dbReference type="ARBA" id="ARBA00023136"/>
    </source>
</evidence>
<dbReference type="GO" id="GO:0008270">
    <property type="term" value="F:zinc ion binding"/>
    <property type="evidence" value="ECO:0007669"/>
    <property type="project" value="UniProtKB-KW"/>
</dbReference>
<sequence length="255" mass="28100">YTIGLALLIVGSFCCFFGFNFWRKNQRIHRIMTTTSTSKIAKLAKGPAEVRGSIETSQAPLSSPWGRKQCVYYSFQVTEPVDGGGTITHINDVKSIPFTVKDDTGQVEIDSRNLKFDLKTDHSCGTGFRSEQPPEYLKSLVEKQYGIKSLLEKRHGMKTKVKVADLSFSEFSLEPGEKVYVFGNAIPKKSGESNIENSNTNGASFVLRDGRMPLIITDKGCQAIESSTRGQSIFGITFSFIGAIAAIVGLLMLIY</sequence>
<evidence type="ECO:0000256" key="1">
    <source>
        <dbReference type="ARBA" id="ARBA00000900"/>
    </source>
</evidence>
<dbReference type="GO" id="GO:0016567">
    <property type="term" value="P:protein ubiquitination"/>
    <property type="evidence" value="ECO:0007669"/>
    <property type="project" value="InterPro"/>
</dbReference>
<dbReference type="EC" id="2.3.2.27" evidence="3"/>
<keyword evidence="11 12" id="KW-0472">Membrane</keyword>
<evidence type="ECO:0000256" key="5">
    <source>
        <dbReference type="ARBA" id="ARBA00022692"/>
    </source>
</evidence>
<evidence type="ECO:0000256" key="12">
    <source>
        <dbReference type="SAM" id="Phobius"/>
    </source>
</evidence>
<feature type="non-terminal residue" evidence="14">
    <location>
        <position position="1"/>
    </location>
</feature>
<evidence type="ECO:0000313" key="14">
    <source>
        <dbReference type="EMBL" id="SVD78102.1"/>
    </source>
</evidence>
<feature type="transmembrane region" description="Helical" evidence="12">
    <location>
        <begin position="233"/>
        <end position="254"/>
    </location>
</feature>
<feature type="domain" description="E3 Ubiquitin ligase MUL1-like" evidence="13">
    <location>
        <begin position="94"/>
        <end position="207"/>
    </location>
</feature>
<evidence type="ECO:0000256" key="6">
    <source>
        <dbReference type="ARBA" id="ARBA00022723"/>
    </source>
</evidence>
<protein>
    <recommendedName>
        <fullName evidence="3">RING-type E3 ubiquitin transferase</fullName>
        <ecNumber evidence="3">2.3.2.27</ecNumber>
    </recommendedName>
</protein>
<evidence type="ECO:0000256" key="3">
    <source>
        <dbReference type="ARBA" id="ARBA00012483"/>
    </source>
</evidence>
<name>A0A382Y422_9ZZZZ</name>
<keyword evidence="4" id="KW-0808">Transferase</keyword>
<keyword evidence="7" id="KW-0863">Zinc-finger</keyword>
<feature type="transmembrane region" description="Helical" evidence="12">
    <location>
        <begin position="6"/>
        <end position="22"/>
    </location>
</feature>
<evidence type="ECO:0000256" key="2">
    <source>
        <dbReference type="ARBA" id="ARBA00004141"/>
    </source>
</evidence>
<dbReference type="Pfam" id="PF12483">
    <property type="entry name" value="GIDE"/>
    <property type="match status" value="1"/>
</dbReference>
<dbReference type="GO" id="GO:0061630">
    <property type="term" value="F:ubiquitin protein ligase activity"/>
    <property type="evidence" value="ECO:0007669"/>
    <property type="project" value="UniProtKB-EC"/>
</dbReference>
<dbReference type="InterPro" id="IPR022170">
    <property type="entry name" value="MUL1-like"/>
</dbReference>
<dbReference type="AlphaFoldDB" id="A0A382Y422"/>
<keyword evidence="6" id="KW-0479">Metal-binding</keyword>
<evidence type="ECO:0000259" key="13">
    <source>
        <dbReference type="Pfam" id="PF12483"/>
    </source>
</evidence>
<evidence type="ECO:0000256" key="9">
    <source>
        <dbReference type="ARBA" id="ARBA00022833"/>
    </source>
</evidence>
<keyword evidence="10 12" id="KW-1133">Transmembrane helix</keyword>
<evidence type="ECO:0000256" key="7">
    <source>
        <dbReference type="ARBA" id="ARBA00022771"/>
    </source>
</evidence>
<keyword evidence="9" id="KW-0862">Zinc</keyword>
<keyword evidence="5 12" id="KW-0812">Transmembrane</keyword>